<evidence type="ECO:0000313" key="2">
    <source>
        <dbReference type="Proteomes" id="UP000676565"/>
    </source>
</evidence>
<dbReference type="EMBL" id="JAGKQQ010000001">
    <property type="protein sequence ID" value="MBP3956283.1"/>
    <property type="molecule type" value="Genomic_DNA"/>
</dbReference>
<organism evidence="1 2">
    <name type="scientific">Gemmata palustris</name>
    <dbReference type="NCBI Taxonomy" id="2822762"/>
    <lineage>
        <taxon>Bacteria</taxon>
        <taxon>Pseudomonadati</taxon>
        <taxon>Planctomycetota</taxon>
        <taxon>Planctomycetia</taxon>
        <taxon>Gemmatales</taxon>
        <taxon>Gemmataceae</taxon>
        <taxon>Gemmata</taxon>
    </lineage>
</organism>
<dbReference type="Proteomes" id="UP000676565">
    <property type="component" value="Unassembled WGS sequence"/>
</dbReference>
<dbReference type="InterPro" id="IPR029021">
    <property type="entry name" value="Prot-tyrosine_phosphatase-like"/>
</dbReference>
<reference evidence="1 2" key="1">
    <citation type="submission" date="2021-04" db="EMBL/GenBank/DDBJ databases">
        <authorList>
            <person name="Ivanova A."/>
        </authorList>
    </citation>
    <scope>NUCLEOTIDE SEQUENCE [LARGE SCALE GENOMIC DNA]</scope>
    <source>
        <strain evidence="1 2">G18</strain>
    </source>
</reference>
<comment type="caution">
    <text evidence="1">The sequence shown here is derived from an EMBL/GenBank/DDBJ whole genome shotgun (WGS) entry which is preliminary data.</text>
</comment>
<gene>
    <name evidence="1" type="ORF">J8F10_13415</name>
</gene>
<evidence type="ECO:0000313" key="1">
    <source>
        <dbReference type="EMBL" id="MBP3956283.1"/>
    </source>
</evidence>
<sequence>MAAPKEIVFMSQSRAEAYDPRPTDAIISITDRDKPPADLYRGWCAELRISFDDVNPIEFPVDPDEGLLEIQEEQIQQIATFVLSLPENCETVAVHCRFGQSRSAGVARAVCHHFGLYFPPDYDCFNNFVFTRVRDALRSKSGAELGAAPNPS</sequence>
<keyword evidence="2" id="KW-1185">Reference proteome</keyword>
<protein>
    <submittedName>
        <fullName evidence="1">Dual specificity protein phosphatase family protein</fullName>
    </submittedName>
</protein>
<name>A0ABS5BRC9_9BACT</name>
<proteinExistence type="predicted"/>
<dbReference type="Gene3D" id="3.90.190.10">
    <property type="entry name" value="Protein tyrosine phosphatase superfamily"/>
    <property type="match status" value="1"/>
</dbReference>
<dbReference type="SUPFAM" id="SSF52799">
    <property type="entry name" value="(Phosphotyrosine protein) phosphatases II"/>
    <property type="match status" value="1"/>
</dbReference>
<dbReference type="RefSeq" id="WP_210654303.1">
    <property type="nucleotide sequence ID" value="NZ_JAGKQQ010000001.1"/>
</dbReference>
<accession>A0ABS5BRC9</accession>
<dbReference type="InterPro" id="IPR016130">
    <property type="entry name" value="Tyr_Pase_AS"/>
</dbReference>
<dbReference type="PROSITE" id="PS00383">
    <property type="entry name" value="TYR_PHOSPHATASE_1"/>
    <property type="match status" value="1"/>
</dbReference>